<accession>A0A8J2J0U9</accession>
<protein>
    <recommendedName>
        <fullName evidence="4">Helicase ATP-binding domain-containing protein</fullName>
    </recommendedName>
</protein>
<name>A0A8J2J0U9_FUSEQ</name>
<gene>
    <name evidence="2" type="ORF">FEQUK3_LOCUS12085</name>
</gene>
<evidence type="ECO:0000313" key="2">
    <source>
        <dbReference type="EMBL" id="CAG7566382.1"/>
    </source>
</evidence>
<evidence type="ECO:0000313" key="3">
    <source>
        <dbReference type="Proteomes" id="UP000693738"/>
    </source>
</evidence>
<proteinExistence type="predicted"/>
<evidence type="ECO:0000256" key="1">
    <source>
        <dbReference type="SAM" id="MobiDB-lite"/>
    </source>
</evidence>
<comment type="caution">
    <text evidence="2">The sequence shown here is derived from an EMBL/GenBank/DDBJ whole genome shotgun (WGS) entry which is preliminary data.</text>
</comment>
<dbReference type="Proteomes" id="UP000693738">
    <property type="component" value="Unassembled WGS sequence"/>
</dbReference>
<feature type="region of interest" description="Disordered" evidence="1">
    <location>
        <begin position="107"/>
        <end position="126"/>
    </location>
</feature>
<dbReference type="AlphaFoldDB" id="A0A8J2J0U9"/>
<sequence>MQSPLPYRILSNGMGTGKTNPFFNLIKLRSILCERKLAELNDDSEWAALSDEEKLQPESFQAFRPSLHLGPNAAKLNPATGRTVIVSTYRTIPKRWLGKESELFQFTPEPEKGQAQKKKKGNKKRLRKYTSLDDDEYTTLEKGQCAKAGGGLVTYLLRDKCTKEYEFNLIILDEAQYLRRTSGSYDFSIGEACCFSLGHRSQDPFRGLLSPLTLIAHTNPITEGLSKQPSIAKYIPGLYLEDRNPLEDGFEVVEGGRVLGETRGIFSGTLWKELEEQVLSTRSFCSPSGNSTRWKRISDIPKPWFSSPDLLQATAKELTWSVNLGSKFVRPLLNVLYTQRKMNTELIPPDGINYFEDGPYGIIIHDQGTLYGQSSYSIRDDTKVHMNFGAHRAGVISAFDPRTVKMLDNETPAFYGDKRELVNRFATLVDEITMTQSREKNAKKSQSGAEIVGLGVEHIELLLCKTDNGGLHYVRYMSVWTTFPTFNLGFSTLPSLAFPSSQESRCTQEQLADKLKALRSKEAMKDPETGRIIVFSTYPTLSARWPATDREPFVWADDVETPTKTIERTKKQRIRSYTKETIDTGKITKLPKGDTREGCDGELVNYHLSKPAVEKFEFGILICDEAQFMRRASGSYSNLVRLIKWEKLLFVTGTPMASSLRDVLSPLTLIRHINPLILAFQGLCLLPVRTFLGRLPSLFYSGYSTTIEFNKIERSRRCRGIYHDTFMEFIQTGKADAGNAADPVLFDALVHWKAVHYSSGTAVKPWLLSADVLRAGASLLGWGVDFGS</sequence>
<dbReference type="EMBL" id="CAJSTJ010000206">
    <property type="protein sequence ID" value="CAG7566382.1"/>
    <property type="molecule type" value="Genomic_DNA"/>
</dbReference>
<feature type="compositionally biased region" description="Basic residues" evidence="1">
    <location>
        <begin position="115"/>
        <end position="126"/>
    </location>
</feature>
<reference evidence="2" key="1">
    <citation type="submission" date="2021-05" db="EMBL/GenBank/DDBJ databases">
        <authorList>
            <person name="Khan N."/>
        </authorList>
    </citation>
    <scope>NUCLEOTIDE SEQUENCE</scope>
</reference>
<organism evidence="2 3">
    <name type="scientific">Fusarium equiseti</name>
    <name type="common">Fusarium scirpi</name>
    <dbReference type="NCBI Taxonomy" id="61235"/>
    <lineage>
        <taxon>Eukaryota</taxon>
        <taxon>Fungi</taxon>
        <taxon>Dikarya</taxon>
        <taxon>Ascomycota</taxon>
        <taxon>Pezizomycotina</taxon>
        <taxon>Sordariomycetes</taxon>
        <taxon>Hypocreomycetidae</taxon>
        <taxon>Hypocreales</taxon>
        <taxon>Nectriaceae</taxon>
        <taxon>Fusarium</taxon>
        <taxon>Fusarium incarnatum-equiseti species complex</taxon>
    </lineage>
</organism>
<evidence type="ECO:0008006" key="4">
    <source>
        <dbReference type="Google" id="ProtNLM"/>
    </source>
</evidence>